<dbReference type="InterPro" id="IPR005828">
    <property type="entry name" value="MFS_sugar_transport-like"/>
</dbReference>
<dbReference type="InterPro" id="IPR050360">
    <property type="entry name" value="MFS_Sugar_Transporters"/>
</dbReference>
<dbReference type="PANTHER" id="PTHR48022">
    <property type="entry name" value="PLASTIDIC GLUCOSE TRANSPORTER 4"/>
    <property type="match status" value="1"/>
</dbReference>
<comment type="similarity">
    <text evidence="2">Belongs to the major facilitator superfamily. Sugar transporter (TC 2.A.1.1) family.</text>
</comment>
<evidence type="ECO:0000256" key="1">
    <source>
        <dbReference type="ARBA" id="ARBA00004141"/>
    </source>
</evidence>
<name>A0A9W6TAK4_AMBMO</name>
<feature type="transmembrane region" description="Helical" evidence="7">
    <location>
        <begin position="15"/>
        <end position="37"/>
    </location>
</feature>
<dbReference type="GO" id="GO:0005351">
    <property type="term" value="F:carbohydrate:proton symporter activity"/>
    <property type="evidence" value="ECO:0007669"/>
    <property type="project" value="TreeGrafter"/>
</dbReference>
<keyword evidence="6 7" id="KW-0472">Membrane</keyword>
<dbReference type="Gene3D" id="1.20.1250.20">
    <property type="entry name" value="MFS general substrate transporter like domains"/>
    <property type="match status" value="1"/>
</dbReference>
<comment type="caution">
    <text evidence="9">The sequence shown here is derived from an EMBL/GenBank/DDBJ whole genome shotgun (WGS) entry which is preliminary data.</text>
</comment>
<keyword evidence="4 7" id="KW-0812">Transmembrane</keyword>
<keyword evidence="3" id="KW-0813">Transport</keyword>
<proteinExistence type="inferred from homology"/>
<evidence type="ECO:0000256" key="6">
    <source>
        <dbReference type="ARBA" id="ARBA00023136"/>
    </source>
</evidence>
<keyword evidence="10" id="KW-1185">Reference proteome</keyword>
<feature type="transmembrane region" description="Helical" evidence="7">
    <location>
        <begin position="49"/>
        <end position="70"/>
    </location>
</feature>
<dbReference type="EMBL" id="BSXU01016703">
    <property type="protein sequence ID" value="GME83744.1"/>
    <property type="molecule type" value="Genomic_DNA"/>
</dbReference>
<keyword evidence="5 7" id="KW-1133">Transmembrane helix</keyword>
<feature type="domain" description="Major facilitator superfamily (MFS) profile" evidence="8">
    <location>
        <begin position="1"/>
        <end position="190"/>
    </location>
</feature>
<dbReference type="AlphaFoldDB" id="A0A9W6TAK4"/>
<evidence type="ECO:0000256" key="2">
    <source>
        <dbReference type="ARBA" id="ARBA00010992"/>
    </source>
</evidence>
<dbReference type="SUPFAM" id="SSF103473">
    <property type="entry name" value="MFS general substrate transporter"/>
    <property type="match status" value="1"/>
</dbReference>
<dbReference type="PROSITE" id="PS50850">
    <property type="entry name" value="MFS"/>
    <property type="match status" value="1"/>
</dbReference>
<evidence type="ECO:0000256" key="3">
    <source>
        <dbReference type="ARBA" id="ARBA00022448"/>
    </source>
</evidence>
<sequence>MLISDLAPINIRGRLVSLFQMMVTMGITIGAVTMFSVDKWVPQNNIFQFRGPMLINIVFCIILACLIWIVPESPSWFLRKHLLIDETRQLIGQIRSLDDRDPSVLMFMESIFLSMGPLDFLELEETENLNDIDIDVEDEEDEMENCSVVRGQPRYLLRTLTGIGLLIFQQCSGVNYFFFFEEQRYFWLGL</sequence>
<dbReference type="PANTHER" id="PTHR48022:SF2">
    <property type="entry name" value="PLASTIDIC GLUCOSE TRANSPORTER 4"/>
    <property type="match status" value="1"/>
</dbReference>
<evidence type="ECO:0000256" key="7">
    <source>
        <dbReference type="SAM" id="Phobius"/>
    </source>
</evidence>
<evidence type="ECO:0000259" key="8">
    <source>
        <dbReference type="PROSITE" id="PS50850"/>
    </source>
</evidence>
<evidence type="ECO:0000313" key="9">
    <source>
        <dbReference type="EMBL" id="GME83744.1"/>
    </source>
</evidence>
<dbReference type="Proteomes" id="UP001165063">
    <property type="component" value="Unassembled WGS sequence"/>
</dbReference>
<protein>
    <submittedName>
        <fullName evidence="9">Unnamed protein product</fullName>
    </submittedName>
</protein>
<gene>
    <name evidence="9" type="ORF">Amon01_001010600</name>
</gene>
<accession>A0A9W6TAK4</accession>
<dbReference type="InterPro" id="IPR036259">
    <property type="entry name" value="MFS_trans_sf"/>
</dbReference>
<dbReference type="Pfam" id="PF00083">
    <property type="entry name" value="Sugar_tr"/>
    <property type="match status" value="1"/>
</dbReference>
<evidence type="ECO:0000313" key="10">
    <source>
        <dbReference type="Proteomes" id="UP001165063"/>
    </source>
</evidence>
<dbReference type="GO" id="GO:0016020">
    <property type="term" value="C:membrane"/>
    <property type="evidence" value="ECO:0007669"/>
    <property type="project" value="UniProtKB-SubCell"/>
</dbReference>
<dbReference type="InterPro" id="IPR020846">
    <property type="entry name" value="MFS_dom"/>
</dbReference>
<reference evidence="9" key="1">
    <citation type="submission" date="2023-04" db="EMBL/GenBank/DDBJ databases">
        <title>Ambrosiozyma monospora NBRC 1965.</title>
        <authorList>
            <person name="Ichikawa N."/>
            <person name="Sato H."/>
            <person name="Tonouchi N."/>
        </authorList>
    </citation>
    <scope>NUCLEOTIDE SEQUENCE</scope>
    <source>
        <strain evidence="9">NBRC 1965</strain>
    </source>
</reference>
<comment type="subcellular location">
    <subcellularLocation>
        <location evidence="1">Membrane</location>
        <topology evidence="1">Multi-pass membrane protein</topology>
    </subcellularLocation>
</comment>
<dbReference type="OrthoDB" id="6612291at2759"/>
<organism evidence="9 10">
    <name type="scientific">Ambrosiozyma monospora</name>
    <name type="common">Yeast</name>
    <name type="synonym">Endomycopsis monosporus</name>
    <dbReference type="NCBI Taxonomy" id="43982"/>
    <lineage>
        <taxon>Eukaryota</taxon>
        <taxon>Fungi</taxon>
        <taxon>Dikarya</taxon>
        <taxon>Ascomycota</taxon>
        <taxon>Saccharomycotina</taxon>
        <taxon>Pichiomycetes</taxon>
        <taxon>Pichiales</taxon>
        <taxon>Pichiaceae</taxon>
        <taxon>Ambrosiozyma</taxon>
    </lineage>
</organism>
<evidence type="ECO:0000256" key="5">
    <source>
        <dbReference type="ARBA" id="ARBA00022989"/>
    </source>
</evidence>
<evidence type="ECO:0000256" key="4">
    <source>
        <dbReference type="ARBA" id="ARBA00022692"/>
    </source>
</evidence>